<name>T1K0X0_TETUR</name>
<feature type="domain" description="Interferon-related developmental regulator N-terminal" evidence="4">
    <location>
        <begin position="12"/>
        <end position="309"/>
    </location>
</feature>
<reference evidence="5" key="2">
    <citation type="submission" date="2015-06" db="UniProtKB">
        <authorList>
            <consortium name="EnsemblMetazoa"/>
        </authorList>
    </citation>
    <scope>IDENTIFICATION</scope>
</reference>
<evidence type="ECO:0000256" key="1">
    <source>
        <dbReference type="ARBA" id="ARBA00008828"/>
    </source>
</evidence>
<keyword evidence="6" id="KW-1185">Reference proteome</keyword>
<organism evidence="5 6">
    <name type="scientific">Tetranychus urticae</name>
    <name type="common">Two-spotted spider mite</name>
    <dbReference type="NCBI Taxonomy" id="32264"/>
    <lineage>
        <taxon>Eukaryota</taxon>
        <taxon>Metazoa</taxon>
        <taxon>Ecdysozoa</taxon>
        <taxon>Arthropoda</taxon>
        <taxon>Chelicerata</taxon>
        <taxon>Arachnida</taxon>
        <taxon>Acari</taxon>
        <taxon>Acariformes</taxon>
        <taxon>Trombidiformes</taxon>
        <taxon>Prostigmata</taxon>
        <taxon>Eleutherengona</taxon>
        <taxon>Raphignathae</taxon>
        <taxon>Tetranychoidea</taxon>
        <taxon>Tetranychidae</taxon>
        <taxon>Tetranychus</taxon>
    </lineage>
</organism>
<dbReference type="eggNOG" id="KOG2842">
    <property type="taxonomic scope" value="Eukaryota"/>
</dbReference>
<dbReference type="PANTHER" id="PTHR12354">
    <property type="entry name" value="INTERFERON-RELATED DEVELOPMENTAL REGULATOR"/>
    <property type="match status" value="1"/>
</dbReference>
<dbReference type="OrthoDB" id="18978at2759"/>
<dbReference type="STRING" id="32264.T1K0X0"/>
<dbReference type="EMBL" id="CAEY01001145">
    <property type="status" value="NOT_ANNOTATED_CDS"/>
    <property type="molecule type" value="Genomic_DNA"/>
</dbReference>
<dbReference type="OMA" id="EMHLHKF"/>
<proteinExistence type="inferred from homology"/>
<dbReference type="AlphaFoldDB" id="T1K0X0"/>
<protein>
    <recommendedName>
        <fullName evidence="7">Interferon-related developmental regulator N-terminal domain-containing protein</fullName>
    </recommendedName>
</protein>
<dbReference type="Gene3D" id="1.25.10.10">
    <property type="entry name" value="Leucine-rich Repeat Variant"/>
    <property type="match status" value="1"/>
</dbReference>
<dbReference type="InterPro" id="IPR011989">
    <property type="entry name" value="ARM-like"/>
</dbReference>
<feature type="region of interest" description="Disordered" evidence="2">
    <location>
        <begin position="18"/>
        <end position="40"/>
    </location>
</feature>
<evidence type="ECO:0000259" key="3">
    <source>
        <dbReference type="Pfam" id="PF04836"/>
    </source>
</evidence>
<dbReference type="InterPro" id="IPR006921">
    <property type="entry name" value="Interferon-rel_develop_reg_C"/>
</dbReference>
<dbReference type="KEGG" id="tut:107371967"/>
<dbReference type="HOGENOM" id="CLU_031384_1_2_1"/>
<feature type="compositionally biased region" description="Acidic residues" evidence="2">
    <location>
        <begin position="23"/>
        <end position="40"/>
    </location>
</feature>
<comment type="similarity">
    <text evidence="1">Belongs to the IFRD family.</text>
</comment>
<evidence type="ECO:0000313" key="5">
    <source>
        <dbReference type="EnsemblMetazoa" id="tetur03g09370.1"/>
    </source>
</evidence>
<evidence type="ECO:0000313" key="6">
    <source>
        <dbReference type="Proteomes" id="UP000015104"/>
    </source>
</evidence>
<dbReference type="InterPro" id="IPR016024">
    <property type="entry name" value="ARM-type_fold"/>
</dbReference>
<evidence type="ECO:0000256" key="2">
    <source>
        <dbReference type="SAM" id="MobiDB-lite"/>
    </source>
</evidence>
<dbReference type="EnsemblMetazoa" id="tetur03g09370.1">
    <property type="protein sequence ID" value="tetur03g09370.1"/>
    <property type="gene ID" value="tetur03g09370"/>
</dbReference>
<accession>T1K0X0</accession>
<dbReference type="SUPFAM" id="SSF48371">
    <property type="entry name" value="ARM repeat"/>
    <property type="match status" value="1"/>
</dbReference>
<sequence>MAPSTDSKDECCSLYSMSSSRFEEDEEGIGFDGTNEEPETEDDFKDKLVAAMDATYLKAAKARVTALAAIRKAFVSRYALEFVSERRSTICDIVERCIKKGKGEEQGSAALLAAIVCVSLGSGDDTDAIFNELKSTMMTILMDKSVGASVRSHIATSLGLCCFIAGSGSESCDEILESLHTLFSASYFKGNGVAPNLGPETTALHAAALYAWSLLCTIQPASYVSRFADKYLSKLIELLDSSDVELRIAAGETIAVIFEICREARMDISPSAVLTDKLRQLATDSQKFRAKKDRKKQRSSFRDVLKFIEDDELPSETVKFGRERLFIDSWCRRRQYDAFCHVLGSGMNLHLKENDLLRDVFELGPPLPIDEPVQKISKFQRKMENIASFKARTKSRGKQRDKKVDVLW</sequence>
<dbReference type="Pfam" id="PF04836">
    <property type="entry name" value="IFRD_C"/>
    <property type="match status" value="1"/>
</dbReference>
<feature type="domain" description="Interferon-related developmental regulator C-terminal" evidence="3">
    <location>
        <begin position="354"/>
        <end position="403"/>
    </location>
</feature>
<dbReference type="InterPro" id="IPR007701">
    <property type="entry name" value="Interferon-rel_develop_reg_N"/>
</dbReference>
<evidence type="ECO:0000259" key="4">
    <source>
        <dbReference type="Pfam" id="PF05004"/>
    </source>
</evidence>
<dbReference type="Proteomes" id="UP000015104">
    <property type="component" value="Unassembled WGS sequence"/>
</dbReference>
<dbReference type="PANTHER" id="PTHR12354:SF1">
    <property type="entry name" value="INTERFERON-RELATED DEVELOPMENTAL REGULATOR 1"/>
    <property type="match status" value="1"/>
</dbReference>
<dbReference type="InterPro" id="IPR039777">
    <property type="entry name" value="IFRD"/>
</dbReference>
<gene>
    <name evidence="5" type="primary">107371967</name>
</gene>
<evidence type="ECO:0008006" key="7">
    <source>
        <dbReference type="Google" id="ProtNLM"/>
    </source>
</evidence>
<dbReference type="Pfam" id="PF05004">
    <property type="entry name" value="IFRD"/>
    <property type="match status" value="1"/>
</dbReference>
<reference evidence="6" key="1">
    <citation type="submission" date="2011-08" db="EMBL/GenBank/DDBJ databases">
        <authorList>
            <person name="Rombauts S."/>
        </authorList>
    </citation>
    <scope>NUCLEOTIDE SEQUENCE</scope>
    <source>
        <strain evidence="6">London</strain>
    </source>
</reference>